<gene>
    <name evidence="12" type="primary">apxIB_2</name>
    <name evidence="12" type="ORF">PFI31113_00023</name>
</gene>
<dbReference type="InterPro" id="IPR027417">
    <property type="entry name" value="P-loop_NTPase"/>
</dbReference>
<feature type="transmembrane region" description="Helical" evidence="9">
    <location>
        <begin position="67"/>
        <end position="87"/>
    </location>
</feature>
<proteinExistence type="predicted"/>
<feature type="domain" description="ABC transmembrane type-1" evidence="11">
    <location>
        <begin position="33"/>
        <end position="310"/>
    </location>
</feature>
<feature type="domain" description="ABC transporter" evidence="10">
    <location>
        <begin position="347"/>
        <end position="571"/>
    </location>
</feature>
<dbReference type="PROSITE" id="PS50893">
    <property type="entry name" value="ABC_TRANSPORTER_2"/>
    <property type="match status" value="1"/>
</dbReference>
<feature type="transmembrane region" description="Helical" evidence="9">
    <location>
        <begin position="33"/>
        <end position="55"/>
    </location>
</feature>
<dbReference type="GO" id="GO:0015421">
    <property type="term" value="F:ABC-type oligopeptide transporter activity"/>
    <property type="evidence" value="ECO:0007669"/>
    <property type="project" value="TreeGrafter"/>
</dbReference>
<dbReference type="PROSITE" id="PS00211">
    <property type="entry name" value="ABC_TRANSPORTER_1"/>
    <property type="match status" value="1"/>
</dbReference>
<dbReference type="GO" id="GO:0005886">
    <property type="term" value="C:plasma membrane"/>
    <property type="evidence" value="ECO:0007669"/>
    <property type="project" value="UniProtKB-SubCell"/>
</dbReference>
<dbReference type="Pfam" id="PF00664">
    <property type="entry name" value="ABC_membrane"/>
    <property type="match status" value="1"/>
</dbReference>
<sequence>MTNPRPLPEFVARLHSLTDQWPMAAWWHRFVEIGLASVVINVFGLATPLFSMLVYDKVIGNNIPDTLYGLLIGMVLCVGLDCVLRLIRAFYVEQIAWRADIEMDQRLVNNIFNQRKGLTYASGALISRYRDLMVSREVLTSSYMLAIADMPFLVLYLVALGIIGGYIVLVPCVIGGILVAVNLLLKQPVTAYSTRARQEDAVKLALLSEITTQGDQIKVSPWRNDFTQRWTGLAEKVALSRSKMRFWQAIGYTSIADGGLLIWVATLTLGVLMVDGNTLTIGALTACSLLSSRAASLLGGVLLVIERFEMLRRTRHEFDTMMTSASSPVSQEDVAEMPAPETVCGEVRATQVHFQFPGRTKPSLQGVDLVIRAGERIGIVGNNGSGKSTLLRCLAGVIEPTQGTLTLDGATLTRYPVDWRARWLAYKPQDPHLYEGTLAFNLRSPDATADTKTLWAAIHVAGIDKMIERATLTLDSPITSGGVNLSGGQRQAVALARALATGADFLLLDEPTAGLDQDAERGIIERLLPFCEDKTLVVCTHSLELLKKMDRLIVVQDGRILADGLTREVLVA</sequence>
<dbReference type="InterPro" id="IPR003439">
    <property type="entry name" value="ABC_transporter-like_ATP-bd"/>
</dbReference>
<dbReference type="PANTHER" id="PTHR43394:SF1">
    <property type="entry name" value="ATP-BINDING CASSETTE SUB-FAMILY B MEMBER 10, MITOCHONDRIAL"/>
    <property type="match status" value="1"/>
</dbReference>
<evidence type="ECO:0000256" key="2">
    <source>
        <dbReference type="ARBA" id="ARBA00022475"/>
    </source>
</evidence>
<protein>
    <submittedName>
        <fullName evidence="12">Toxin RTX-I translocation ATP-binding protein</fullName>
    </submittedName>
</protein>
<keyword evidence="6 12" id="KW-0067">ATP-binding</keyword>
<dbReference type="GO" id="GO:0005524">
    <property type="term" value="F:ATP binding"/>
    <property type="evidence" value="ECO:0007669"/>
    <property type="project" value="UniProtKB-KW"/>
</dbReference>
<evidence type="ECO:0000313" key="12">
    <source>
        <dbReference type="EMBL" id="VVD59456.1"/>
    </source>
</evidence>
<feature type="transmembrane region" description="Helical" evidence="9">
    <location>
        <begin position="249"/>
        <end position="273"/>
    </location>
</feature>
<keyword evidence="8 9" id="KW-0472">Membrane</keyword>
<evidence type="ECO:0000313" key="13">
    <source>
        <dbReference type="Proteomes" id="UP000382577"/>
    </source>
</evidence>
<dbReference type="GO" id="GO:0016887">
    <property type="term" value="F:ATP hydrolysis activity"/>
    <property type="evidence" value="ECO:0007669"/>
    <property type="project" value="InterPro"/>
</dbReference>
<feature type="transmembrane region" description="Helical" evidence="9">
    <location>
        <begin position="165"/>
        <end position="185"/>
    </location>
</feature>
<dbReference type="InterPro" id="IPR039421">
    <property type="entry name" value="Type_1_exporter"/>
</dbReference>
<dbReference type="Gene3D" id="3.40.50.300">
    <property type="entry name" value="P-loop containing nucleotide triphosphate hydrolases"/>
    <property type="match status" value="1"/>
</dbReference>
<dbReference type="InterPro" id="IPR003593">
    <property type="entry name" value="AAA+_ATPase"/>
</dbReference>
<reference evidence="12 13" key="1">
    <citation type="submission" date="2019-08" db="EMBL/GenBank/DDBJ databases">
        <authorList>
            <person name="Peeters C."/>
        </authorList>
    </citation>
    <scope>NUCLEOTIDE SEQUENCE [LARGE SCALE GENOMIC DNA]</scope>
    <source>
        <strain evidence="12 13">LMG 31113</strain>
    </source>
</reference>
<evidence type="ECO:0000259" key="11">
    <source>
        <dbReference type="PROSITE" id="PS50929"/>
    </source>
</evidence>
<dbReference type="OrthoDB" id="8554730at2"/>
<dbReference type="InterPro" id="IPR017871">
    <property type="entry name" value="ABC_transporter-like_CS"/>
</dbReference>
<dbReference type="Pfam" id="PF00005">
    <property type="entry name" value="ABC_tran"/>
    <property type="match status" value="1"/>
</dbReference>
<dbReference type="SMART" id="SM00382">
    <property type="entry name" value="AAA"/>
    <property type="match status" value="1"/>
</dbReference>
<comment type="subcellular location">
    <subcellularLocation>
        <location evidence="1">Cell membrane</location>
        <topology evidence="1">Multi-pass membrane protein</topology>
    </subcellularLocation>
</comment>
<evidence type="ECO:0000256" key="4">
    <source>
        <dbReference type="ARBA" id="ARBA00022692"/>
    </source>
</evidence>
<dbReference type="PANTHER" id="PTHR43394">
    <property type="entry name" value="ATP-DEPENDENT PERMEASE MDL1, MITOCHONDRIAL"/>
    <property type="match status" value="1"/>
</dbReference>
<evidence type="ECO:0000256" key="3">
    <source>
        <dbReference type="ARBA" id="ARBA00022519"/>
    </source>
</evidence>
<evidence type="ECO:0000256" key="9">
    <source>
        <dbReference type="SAM" id="Phobius"/>
    </source>
</evidence>
<dbReference type="SUPFAM" id="SSF90123">
    <property type="entry name" value="ABC transporter transmembrane region"/>
    <property type="match status" value="1"/>
</dbReference>
<evidence type="ECO:0000256" key="1">
    <source>
        <dbReference type="ARBA" id="ARBA00004651"/>
    </source>
</evidence>
<keyword evidence="7 9" id="KW-1133">Transmembrane helix</keyword>
<dbReference type="RefSeq" id="WP_150598319.1">
    <property type="nucleotide sequence ID" value="NZ_CABPRW010000001.1"/>
</dbReference>
<feature type="transmembrane region" description="Helical" evidence="9">
    <location>
        <begin position="279"/>
        <end position="305"/>
    </location>
</feature>
<dbReference type="SUPFAM" id="SSF52540">
    <property type="entry name" value="P-loop containing nucleoside triphosphate hydrolases"/>
    <property type="match status" value="1"/>
</dbReference>
<accession>A0A5E4R7Z6</accession>
<dbReference type="PROSITE" id="PS50929">
    <property type="entry name" value="ABC_TM1F"/>
    <property type="match status" value="1"/>
</dbReference>
<evidence type="ECO:0000256" key="5">
    <source>
        <dbReference type="ARBA" id="ARBA00022741"/>
    </source>
</evidence>
<keyword evidence="2" id="KW-1003">Cell membrane</keyword>
<evidence type="ECO:0000259" key="10">
    <source>
        <dbReference type="PROSITE" id="PS50893"/>
    </source>
</evidence>
<organism evidence="12 13">
    <name type="scientific">Pandoraea fibrosis</name>
    <dbReference type="NCBI Taxonomy" id="1891094"/>
    <lineage>
        <taxon>Bacteria</taxon>
        <taxon>Pseudomonadati</taxon>
        <taxon>Pseudomonadota</taxon>
        <taxon>Betaproteobacteria</taxon>
        <taxon>Burkholderiales</taxon>
        <taxon>Burkholderiaceae</taxon>
        <taxon>Pandoraea</taxon>
    </lineage>
</organism>
<dbReference type="AlphaFoldDB" id="A0A5E4R7Z6"/>
<keyword evidence="4 9" id="KW-0812">Transmembrane</keyword>
<evidence type="ECO:0000256" key="8">
    <source>
        <dbReference type="ARBA" id="ARBA00023136"/>
    </source>
</evidence>
<dbReference type="InterPro" id="IPR011527">
    <property type="entry name" value="ABC1_TM_dom"/>
</dbReference>
<evidence type="ECO:0000256" key="7">
    <source>
        <dbReference type="ARBA" id="ARBA00022989"/>
    </source>
</evidence>
<dbReference type="Proteomes" id="UP000382577">
    <property type="component" value="Unassembled WGS sequence"/>
</dbReference>
<keyword evidence="5" id="KW-0547">Nucleotide-binding</keyword>
<evidence type="ECO:0000256" key="6">
    <source>
        <dbReference type="ARBA" id="ARBA00022840"/>
    </source>
</evidence>
<name>A0A5E4R7Z6_9BURK</name>
<dbReference type="EMBL" id="CABPRW010000001">
    <property type="protein sequence ID" value="VVD59456.1"/>
    <property type="molecule type" value="Genomic_DNA"/>
</dbReference>
<dbReference type="InterPro" id="IPR036640">
    <property type="entry name" value="ABC1_TM_sf"/>
</dbReference>
<dbReference type="Gene3D" id="1.20.1560.10">
    <property type="entry name" value="ABC transporter type 1, transmembrane domain"/>
    <property type="match status" value="1"/>
</dbReference>
<keyword evidence="3" id="KW-0997">Cell inner membrane</keyword>